<reference evidence="1 2" key="1">
    <citation type="submission" date="2017-10" db="EMBL/GenBank/DDBJ databases">
        <title>Bifidobacterium xylocopum sp. nov. and Bifidobacterium aemilianum sp. nov., from the carpenter bee (Xylocopa violacea) digestive tract.</title>
        <authorList>
            <person name="Alberoni D."/>
            <person name="Baffoni L."/>
            <person name="Di Gioia D."/>
            <person name="Gaggia F."/>
            <person name="Biavati B."/>
        </authorList>
    </citation>
    <scope>NUCLEOTIDE SEQUENCE [LARGE SCALE GENOMIC DNA]</scope>
    <source>
        <strain evidence="1 2">XV10</strain>
    </source>
</reference>
<proteinExistence type="predicted"/>
<sequence length="87" mass="9655">MTRVKISNKGFREYRRDPTVQAELNRQAQAWAARCERLKGKEKAVYEAVPAQPSGYGSIALVHTGNYEARVDNASRNTLLKGMGGTD</sequence>
<accession>A0A366KCR7</accession>
<dbReference type="Proteomes" id="UP000252530">
    <property type="component" value="Unassembled WGS sequence"/>
</dbReference>
<name>A0A366KCR7_9BIFI</name>
<evidence type="ECO:0000313" key="1">
    <source>
        <dbReference type="EMBL" id="RBP98461.1"/>
    </source>
</evidence>
<dbReference type="AlphaFoldDB" id="A0A366KCR7"/>
<gene>
    <name evidence="1" type="ORF">CRD60_00930</name>
</gene>
<dbReference type="EMBL" id="PDCG01000001">
    <property type="protein sequence ID" value="RBP98461.1"/>
    <property type="molecule type" value="Genomic_DNA"/>
</dbReference>
<organism evidence="1 2">
    <name type="scientific">Bifidobacterium aemilianum</name>
    <dbReference type="NCBI Taxonomy" id="2493120"/>
    <lineage>
        <taxon>Bacteria</taxon>
        <taxon>Bacillati</taxon>
        <taxon>Actinomycetota</taxon>
        <taxon>Actinomycetes</taxon>
        <taxon>Bifidobacteriales</taxon>
        <taxon>Bifidobacteriaceae</taxon>
        <taxon>Bifidobacterium</taxon>
    </lineage>
</organism>
<keyword evidence="2" id="KW-1185">Reference proteome</keyword>
<protein>
    <submittedName>
        <fullName evidence="1">Uncharacterized protein</fullName>
    </submittedName>
</protein>
<dbReference type="RefSeq" id="WP_113859435.1">
    <property type="nucleotide sequence ID" value="NZ_PDCG01000001.1"/>
</dbReference>
<evidence type="ECO:0000313" key="2">
    <source>
        <dbReference type="Proteomes" id="UP000252530"/>
    </source>
</evidence>
<comment type="caution">
    <text evidence="1">The sequence shown here is derived from an EMBL/GenBank/DDBJ whole genome shotgun (WGS) entry which is preliminary data.</text>
</comment>
<dbReference type="OrthoDB" id="9940135at2"/>